<accession>A0A3P8M0D3</accession>
<feature type="domain" description="Solute-binding protein family 5" evidence="1">
    <location>
        <begin position="27"/>
        <end position="83"/>
    </location>
</feature>
<protein>
    <submittedName>
        <fullName evidence="2">Dipeptide-binding protein</fullName>
    </submittedName>
</protein>
<reference evidence="2 3" key="1">
    <citation type="submission" date="2018-12" db="EMBL/GenBank/DDBJ databases">
        <authorList>
            <consortium name="Pathogen Informatics"/>
        </authorList>
    </citation>
    <scope>NUCLEOTIDE SEQUENCE [LARGE SCALE GENOMIC DNA]</scope>
    <source>
        <strain evidence="2 3">NCTC13098</strain>
    </source>
</reference>
<name>A0A3P8M0D3_RAOTE</name>
<dbReference type="InterPro" id="IPR000914">
    <property type="entry name" value="SBP_5_dom"/>
</dbReference>
<proteinExistence type="predicted"/>
<dbReference type="SUPFAM" id="SSF53850">
    <property type="entry name" value="Periplasmic binding protein-like II"/>
    <property type="match status" value="1"/>
</dbReference>
<dbReference type="Gene3D" id="3.40.190.10">
    <property type="entry name" value="Periplasmic binding protein-like II"/>
    <property type="match status" value="1"/>
</dbReference>
<dbReference type="EMBL" id="LR131271">
    <property type="protein sequence ID" value="VDR24856.1"/>
    <property type="molecule type" value="Genomic_DNA"/>
</dbReference>
<evidence type="ECO:0000313" key="3">
    <source>
        <dbReference type="Proteomes" id="UP000274346"/>
    </source>
</evidence>
<dbReference type="KEGG" id="rtg:NCTC13098_01155"/>
<evidence type="ECO:0000313" key="2">
    <source>
        <dbReference type="EMBL" id="VDR24856.1"/>
    </source>
</evidence>
<evidence type="ECO:0000259" key="1">
    <source>
        <dbReference type="Pfam" id="PF00496"/>
    </source>
</evidence>
<dbReference type="Pfam" id="PF00496">
    <property type="entry name" value="SBP_bac_5"/>
    <property type="match status" value="1"/>
</dbReference>
<gene>
    <name evidence="2" type="primary">dppA_4</name>
    <name evidence="2" type="ORF">NCTC13098_01155</name>
</gene>
<dbReference type="Proteomes" id="UP000274346">
    <property type="component" value="Chromosome"/>
</dbReference>
<dbReference type="AlphaFoldDB" id="A0A3P8M0D3"/>
<sequence length="87" mass="9335">MGDPAGVTRQLVTYPGSSSSLKDDTTLVGDLAKSWDVSADGKTYTFHLRDGIRFAGPTTRPIVAKDFVYAIKRFLRSQQAGGGGELL</sequence>
<organism evidence="2 3">
    <name type="scientific">Raoultella terrigena</name>
    <name type="common">Klebsiella terrigena</name>
    <dbReference type="NCBI Taxonomy" id="577"/>
    <lineage>
        <taxon>Bacteria</taxon>
        <taxon>Pseudomonadati</taxon>
        <taxon>Pseudomonadota</taxon>
        <taxon>Gammaproteobacteria</taxon>
        <taxon>Enterobacterales</taxon>
        <taxon>Enterobacteriaceae</taxon>
        <taxon>Klebsiella/Raoultella group</taxon>
        <taxon>Raoultella</taxon>
    </lineage>
</organism>